<comment type="caution">
    <text evidence="2">The sequence shown here is derived from an EMBL/GenBank/DDBJ whole genome shotgun (WGS) entry which is preliminary data.</text>
</comment>
<accession>A0A397GZE6</accession>
<dbReference type="OrthoDB" id="2430695at2759"/>
<dbReference type="AlphaFoldDB" id="A0A397GZE6"/>
<evidence type="ECO:0000313" key="2">
    <source>
        <dbReference type="EMBL" id="RHZ54766.1"/>
    </source>
</evidence>
<dbReference type="Proteomes" id="UP000266861">
    <property type="component" value="Unassembled WGS sequence"/>
</dbReference>
<evidence type="ECO:0000313" key="3">
    <source>
        <dbReference type="Proteomes" id="UP000266861"/>
    </source>
</evidence>
<feature type="region of interest" description="Disordered" evidence="1">
    <location>
        <begin position="203"/>
        <end position="223"/>
    </location>
</feature>
<feature type="region of interest" description="Disordered" evidence="1">
    <location>
        <begin position="136"/>
        <end position="176"/>
    </location>
</feature>
<proteinExistence type="predicted"/>
<gene>
    <name evidence="2" type="ORF">Glove_423g75</name>
</gene>
<name>A0A397GZE6_9GLOM</name>
<reference evidence="2 3" key="1">
    <citation type="submission" date="2018-08" db="EMBL/GenBank/DDBJ databases">
        <title>Genome and evolution of the arbuscular mycorrhizal fungus Diversispora epigaea (formerly Glomus versiforme) and its bacterial endosymbionts.</title>
        <authorList>
            <person name="Sun X."/>
            <person name="Fei Z."/>
            <person name="Harrison M."/>
        </authorList>
    </citation>
    <scope>NUCLEOTIDE SEQUENCE [LARGE SCALE GENOMIC DNA]</scope>
    <source>
        <strain evidence="2 3">IT104</strain>
    </source>
</reference>
<feature type="compositionally biased region" description="Low complexity" evidence="1">
    <location>
        <begin position="167"/>
        <end position="176"/>
    </location>
</feature>
<evidence type="ECO:0000256" key="1">
    <source>
        <dbReference type="SAM" id="MobiDB-lite"/>
    </source>
</evidence>
<protein>
    <submittedName>
        <fullName evidence="2">Uncharacterized protein</fullName>
    </submittedName>
</protein>
<organism evidence="2 3">
    <name type="scientific">Diversispora epigaea</name>
    <dbReference type="NCBI Taxonomy" id="1348612"/>
    <lineage>
        <taxon>Eukaryota</taxon>
        <taxon>Fungi</taxon>
        <taxon>Fungi incertae sedis</taxon>
        <taxon>Mucoromycota</taxon>
        <taxon>Glomeromycotina</taxon>
        <taxon>Glomeromycetes</taxon>
        <taxon>Diversisporales</taxon>
        <taxon>Diversisporaceae</taxon>
        <taxon>Diversispora</taxon>
    </lineage>
</organism>
<dbReference type="EMBL" id="PQFF01000374">
    <property type="protein sequence ID" value="RHZ54766.1"/>
    <property type="molecule type" value="Genomic_DNA"/>
</dbReference>
<sequence length="223" mass="25703">MSKPKVRPSTRWNITAFLEECDFEPFKSKTESYTTSLEVIADMEKHKKSTKYKKARLLLSDYKEATTKSVLGYWKLWVRLDKQPDYKVARKWKERKECNEPSVTITESVVVGPAVIGINKGTFDAKLITNEKLGESSTNKSARFDDNLTETDDNKYFPSDDNDSLDSSDSNHNNEINNEDDEVWLYMFSKLILDFKDSINDKVKENKTIPPYQETPAEDSGDI</sequence>
<keyword evidence="3" id="KW-1185">Reference proteome</keyword>